<dbReference type="GO" id="GO:0006285">
    <property type="term" value="P:base-excision repair, AP site formation"/>
    <property type="evidence" value="ECO:0007669"/>
    <property type="project" value="TreeGrafter"/>
</dbReference>
<evidence type="ECO:0000313" key="15">
    <source>
        <dbReference type="EMBL" id="SFM76994.1"/>
    </source>
</evidence>
<protein>
    <recommendedName>
        <fullName evidence="13">Endonuclease III</fullName>
        <ecNumber evidence="13">4.2.99.18</ecNumber>
    </recommendedName>
    <alternativeName>
        <fullName evidence="13">DNA-(apurinic or apyrimidinic site) lyase</fullName>
    </alternativeName>
</protein>
<dbReference type="Gene3D" id="1.10.1670.10">
    <property type="entry name" value="Helix-hairpin-Helix base-excision DNA repair enzymes (C-terminal)"/>
    <property type="match status" value="1"/>
</dbReference>
<evidence type="ECO:0000256" key="3">
    <source>
        <dbReference type="ARBA" id="ARBA00022723"/>
    </source>
</evidence>
<sequence length="241" mass="27630">MHNLRKKYVLLINFDKYQINVGAGVLKRTLYFESDHYSMYAEDVVARLRELYPGGYFHINKDPFYLLISTVLSQRTRDDVTIPTSQKLFSVFGTVEEMAQADVDELQELIRNVGFYRVKAQRILDISRIILQDYDGVVPDSMDELLKLPGVGRKTANCVLGYGFEQDVIAVDTHVHRISNRMGLVETSEPDETEKELEKVLSKEDWKDINGLMVLFGQNVCRPVGPKCNECIMDDICPKII</sequence>
<comment type="cofactor">
    <cofactor evidence="13">
        <name>[4Fe-4S] cluster</name>
        <dbReference type="ChEBI" id="CHEBI:49883"/>
    </cofactor>
    <text evidence="13">Binds 1 [4Fe-4S] cluster.</text>
</comment>
<dbReference type="InterPro" id="IPR003265">
    <property type="entry name" value="HhH-GPD_domain"/>
</dbReference>
<accession>A0A1I4TJU2</accession>
<feature type="binding site" evidence="13">
    <location>
        <position position="231"/>
    </location>
    <ligand>
        <name>[4Fe-4S] cluster</name>
        <dbReference type="ChEBI" id="CHEBI:49883"/>
    </ligand>
</feature>
<keyword evidence="6 13" id="KW-0408">Iron</keyword>
<keyword evidence="2 13" id="KW-0004">4Fe-4S</keyword>
<name>A0A1I4TJU2_9EURY</name>
<dbReference type="Pfam" id="PF00730">
    <property type="entry name" value="HhH-GPD"/>
    <property type="match status" value="1"/>
</dbReference>
<dbReference type="GO" id="GO:0051539">
    <property type="term" value="F:4 iron, 4 sulfur cluster binding"/>
    <property type="evidence" value="ECO:0007669"/>
    <property type="project" value="UniProtKB-UniRule"/>
</dbReference>
<dbReference type="Proteomes" id="UP000198535">
    <property type="component" value="Unassembled WGS sequence"/>
</dbReference>
<evidence type="ECO:0000256" key="6">
    <source>
        <dbReference type="ARBA" id="ARBA00023004"/>
    </source>
</evidence>
<evidence type="ECO:0000256" key="2">
    <source>
        <dbReference type="ARBA" id="ARBA00022485"/>
    </source>
</evidence>
<dbReference type="AlphaFoldDB" id="A0A1I4TJU2"/>
<dbReference type="HAMAP" id="MF_00942">
    <property type="entry name" value="Nth"/>
    <property type="match status" value="1"/>
</dbReference>
<dbReference type="InterPro" id="IPR023170">
    <property type="entry name" value="HhH_base_excis_C"/>
</dbReference>
<feature type="domain" description="HhH-GPD" evidence="14">
    <location>
        <begin position="72"/>
        <end position="219"/>
    </location>
</feature>
<dbReference type="InterPro" id="IPR011257">
    <property type="entry name" value="DNA_glycosylase"/>
</dbReference>
<dbReference type="FunFam" id="1.10.1670.10:FF:000001">
    <property type="entry name" value="Endonuclease III"/>
    <property type="match status" value="1"/>
</dbReference>
<keyword evidence="9 13" id="KW-0234">DNA repair</keyword>
<dbReference type="GO" id="GO:0000703">
    <property type="term" value="F:oxidized pyrimidine nucleobase lesion DNA N-glycosylase activity"/>
    <property type="evidence" value="ECO:0007669"/>
    <property type="project" value="TreeGrafter"/>
</dbReference>
<dbReference type="CDD" id="cd00056">
    <property type="entry name" value="ENDO3c"/>
    <property type="match status" value="1"/>
</dbReference>
<keyword evidence="5 13" id="KW-0378">Hydrolase</keyword>
<evidence type="ECO:0000256" key="13">
    <source>
        <dbReference type="HAMAP-Rule" id="MF_00942"/>
    </source>
</evidence>
<keyword evidence="7 13" id="KW-0411">Iron-sulfur</keyword>
<dbReference type="GO" id="GO:0003677">
    <property type="term" value="F:DNA binding"/>
    <property type="evidence" value="ECO:0007669"/>
    <property type="project" value="UniProtKB-UniRule"/>
</dbReference>
<feature type="binding site" evidence="13">
    <location>
        <position position="237"/>
    </location>
    <ligand>
        <name>[4Fe-4S] cluster</name>
        <dbReference type="ChEBI" id="CHEBI:49883"/>
    </ligand>
</feature>
<dbReference type="STRING" id="487685.SAMN04488696_2304"/>
<keyword evidence="8 13" id="KW-0238">DNA-binding</keyword>
<dbReference type="FunFam" id="1.10.340.30:FF:000001">
    <property type="entry name" value="Endonuclease III"/>
    <property type="match status" value="1"/>
</dbReference>
<evidence type="ECO:0000256" key="7">
    <source>
        <dbReference type="ARBA" id="ARBA00023014"/>
    </source>
</evidence>
<gene>
    <name evidence="13" type="primary">nth</name>
    <name evidence="15" type="ORF">SAMN04488696_2304</name>
</gene>
<evidence type="ECO:0000256" key="5">
    <source>
        <dbReference type="ARBA" id="ARBA00022801"/>
    </source>
</evidence>
<dbReference type="SMART" id="SM00478">
    <property type="entry name" value="ENDO3c"/>
    <property type="match status" value="1"/>
</dbReference>
<dbReference type="SUPFAM" id="SSF48150">
    <property type="entry name" value="DNA-glycosylase"/>
    <property type="match status" value="1"/>
</dbReference>
<keyword evidence="15" id="KW-0255">Endonuclease</keyword>
<keyword evidence="3 13" id="KW-0479">Metal-binding</keyword>
<keyword evidence="10 13" id="KW-0456">Lyase</keyword>
<dbReference type="SMART" id="SM00525">
    <property type="entry name" value="FES"/>
    <property type="match status" value="1"/>
</dbReference>
<evidence type="ECO:0000256" key="11">
    <source>
        <dbReference type="ARBA" id="ARBA00023295"/>
    </source>
</evidence>
<dbReference type="PANTHER" id="PTHR43286">
    <property type="entry name" value="ENDONUCLEASE III-LIKE PROTEIN 1"/>
    <property type="match status" value="1"/>
</dbReference>
<reference evidence="16" key="1">
    <citation type="submission" date="2016-10" db="EMBL/GenBank/DDBJ databases">
        <authorList>
            <person name="Varghese N."/>
            <person name="Submissions S."/>
        </authorList>
    </citation>
    <scope>NUCLEOTIDE SEQUENCE [LARGE SCALE GENOMIC DNA]</scope>
    <source>
        <strain evidence="16">Mob M</strain>
    </source>
</reference>
<comment type="catalytic activity">
    <reaction evidence="13">
        <text>2'-deoxyribonucleotide-(2'-deoxyribose 5'-phosphate)-2'-deoxyribonucleotide-DNA = a 3'-end 2'-deoxyribonucleotide-(2,3-dehydro-2,3-deoxyribose 5'-phosphate)-DNA + a 5'-end 5'-phospho-2'-deoxyribonucleoside-DNA + H(+)</text>
        <dbReference type="Rhea" id="RHEA:66592"/>
        <dbReference type="Rhea" id="RHEA-COMP:13180"/>
        <dbReference type="Rhea" id="RHEA-COMP:16897"/>
        <dbReference type="Rhea" id="RHEA-COMP:17067"/>
        <dbReference type="ChEBI" id="CHEBI:15378"/>
        <dbReference type="ChEBI" id="CHEBI:136412"/>
        <dbReference type="ChEBI" id="CHEBI:157695"/>
        <dbReference type="ChEBI" id="CHEBI:167181"/>
        <dbReference type="EC" id="4.2.99.18"/>
    </reaction>
</comment>
<evidence type="ECO:0000259" key="14">
    <source>
        <dbReference type="SMART" id="SM00478"/>
    </source>
</evidence>
<evidence type="ECO:0000256" key="8">
    <source>
        <dbReference type="ARBA" id="ARBA00023125"/>
    </source>
</evidence>
<evidence type="ECO:0000256" key="10">
    <source>
        <dbReference type="ARBA" id="ARBA00023239"/>
    </source>
</evidence>
<comment type="function">
    <text evidence="13">DNA repair enzyme that has both DNA N-glycosylase activity and AP-lyase activity. The DNA N-glycosylase activity releases various damaged pyrimidines from DNA by cleaving the N-glycosidic bond, leaving an AP (apurinic/apyrimidinic) site. The AP-lyase activity cleaves the phosphodiester bond 3' to the AP site by a beta-elimination, leaving a 3'-terminal unsaturated sugar and a product with a terminal 5'-phosphate.</text>
</comment>
<keyword evidence="4 13" id="KW-0227">DNA damage</keyword>
<dbReference type="EMBL" id="FOUJ01000005">
    <property type="protein sequence ID" value="SFM76994.1"/>
    <property type="molecule type" value="Genomic_DNA"/>
</dbReference>
<keyword evidence="15" id="KW-0540">Nuclease</keyword>
<keyword evidence="16" id="KW-1185">Reference proteome</keyword>
<dbReference type="PIRSF" id="PIRSF001435">
    <property type="entry name" value="Nth"/>
    <property type="match status" value="1"/>
</dbReference>
<dbReference type="Pfam" id="PF00633">
    <property type="entry name" value="HHH"/>
    <property type="match status" value="1"/>
</dbReference>
<dbReference type="InterPro" id="IPR004036">
    <property type="entry name" value="Endonuclease-III-like_CS2"/>
</dbReference>
<dbReference type="Gene3D" id="1.10.340.30">
    <property type="entry name" value="Hypothetical protein, domain 2"/>
    <property type="match status" value="1"/>
</dbReference>
<evidence type="ECO:0000256" key="1">
    <source>
        <dbReference type="ARBA" id="ARBA00008343"/>
    </source>
</evidence>
<dbReference type="EC" id="4.2.99.18" evidence="13"/>
<evidence type="ECO:0000256" key="12">
    <source>
        <dbReference type="ARBA" id="ARBA00052915"/>
    </source>
</evidence>
<dbReference type="GO" id="GO:0141016">
    <property type="term" value="F:G/T mismatch-specific thymine-DNA glycosylase activity"/>
    <property type="evidence" value="ECO:0007669"/>
    <property type="project" value="UniProtKB-EC"/>
</dbReference>
<comment type="catalytic activity">
    <reaction evidence="12">
        <text>Hydrolyzes mismatched double-stranded DNA and polynucleotides, releasing free thymine.</text>
        <dbReference type="EC" id="3.2.2.29"/>
    </reaction>
</comment>
<feature type="binding site" evidence="13">
    <location>
        <position position="221"/>
    </location>
    <ligand>
        <name>[4Fe-4S] cluster</name>
        <dbReference type="ChEBI" id="CHEBI:49883"/>
    </ligand>
</feature>
<dbReference type="GO" id="GO:0140078">
    <property type="term" value="F:class I DNA-(apurinic or apyrimidinic site) endonuclease activity"/>
    <property type="evidence" value="ECO:0007669"/>
    <property type="project" value="UniProtKB-EC"/>
</dbReference>
<comment type="similarity">
    <text evidence="1 13">Belongs to the Nth/MutY family.</text>
</comment>
<dbReference type="GO" id="GO:0046872">
    <property type="term" value="F:metal ion binding"/>
    <property type="evidence" value="ECO:0007669"/>
    <property type="project" value="UniProtKB-KW"/>
</dbReference>
<dbReference type="GO" id="GO:0006289">
    <property type="term" value="P:nucleotide-excision repair"/>
    <property type="evidence" value="ECO:0007669"/>
    <property type="project" value="TreeGrafter"/>
</dbReference>
<dbReference type="InterPro" id="IPR003651">
    <property type="entry name" value="Endonuclease3_FeS-loop_motif"/>
</dbReference>
<evidence type="ECO:0000256" key="4">
    <source>
        <dbReference type="ARBA" id="ARBA00022763"/>
    </source>
</evidence>
<dbReference type="PROSITE" id="PS01155">
    <property type="entry name" value="ENDONUCLEASE_III_2"/>
    <property type="match status" value="1"/>
</dbReference>
<organism evidence="15 16">
    <name type="scientific">Methanolobus profundi</name>
    <dbReference type="NCBI Taxonomy" id="487685"/>
    <lineage>
        <taxon>Archaea</taxon>
        <taxon>Methanobacteriati</taxon>
        <taxon>Methanobacteriota</taxon>
        <taxon>Stenosarchaea group</taxon>
        <taxon>Methanomicrobia</taxon>
        <taxon>Methanosarcinales</taxon>
        <taxon>Methanosarcinaceae</taxon>
        <taxon>Methanolobus</taxon>
    </lineage>
</organism>
<dbReference type="InterPro" id="IPR005759">
    <property type="entry name" value="Nth"/>
</dbReference>
<proteinExistence type="inferred from homology"/>
<evidence type="ECO:0000256" key="9">
    <source>
        <dbReference type="ARBA" id="ARBA00023204"/>
    </source>
</evidence>
<feature type="binding site" evidence="13">
    <location>
        <position position="228"/>
    </location>
    <ligand>
        <name>[4Fe-4S] cluster</name>
        <dbReference type="ChEBI" id="CHEBI:49883"/>
    </ligand>
</feature>
<dbReference type="PANTHER" id="PTHR43286:SF1">
    <property type="entry name" value="ENDONUCLEASE III-LIKE PROTEIN 1"/>
    <property type="match status" value="1"/>
</dbReference>
<keyword evidence="11 13" id="KW-0326">Glycosidase</keyword>
<evidence type="ECO:0000313" key="16">
    <source>
        <dbReference type="Proteomes" id="UP000198535"/>
    </source>
</evidence>
<dbReference type="InterPro" id="IPR000445">
    <property type="entry name" value="HhH_motif"/>
</dbReference>